<keyword evidence="10" id="KW-0961">Cell wall biogenesis/degradation</keyword>
<name>A0ABM8IBC3_9FIRM</name>
<keyword evidence="4" id="KW-1003">Cell membrane</keyword>
<dbReference type="PANTHER" id="PTHR30627:SF2">
    <property type="entry name" value="PEPTIDOGLYCAN D,D-TRANSPEPTIDASE MRDA"/>
    <property type="match status" value="1"/>
</dbReference>
<evidence type="ECO:0000256" key="6">
    <source>
        <dbReference type="ARBA" id="ARBA00022960"/>
    </source>
</evidence>
<dbReference type="InterPro" id="IPR001460">
    <property type="entry name" value="PCN-bd_Tpept"/>
</dbReference>
<evidence type="ECO:0000256" key="3">
    <source>
        <dbReference type="ARBA" id="ARBA00007171"/>
    </source>
</evidence>
<dbReference type="EMBL" id="AP027742">
    <property type="protein sequence ID" value="BDZ77545.1"/>
    <property type="molecule type" value="Genomic_DNA"/>
</dbReference>
<evidence type="ECO:0000256" key="9">
    <source>
        <dbReference type="ARBA" id="ARBA00023136"/>
    </source>
</evidence>
<keyword evidence="5" id="KW-0812">Transmembrane</keyword>
<evidence type="ECO:0000313" key="13">
    <source>
        <dbReference type="EMBL" id="BDZ77545.1"/>
    </source>
</evidence>
<evidence type="ECO:0000256" key="5">
    <source>
        <dbReference type="ARBA" id="ARBA00022692"/>
    </source>
</evidence>
<proteinExistence type="inferred from homology"/>
<dbReference type="PANTHER" id="PTHR30627">
    <property type="entry name" value="PEPTIDOGLYCAN D,D-TRANSPEPTIDASE"/>
    <property type="match status" value="1"/>
</dbReference>
<dbReference type="Pfam" id="PF03717">
    <property type="entry name" value="PBP_dimer"/>
    <property type="match status" value="1"/>
</dbReference>
<sequence length="960" mass="105927">MYSIWDRIKSTIVELFQRRLLVMIIVFCILFTVLAGRCFQLQIVDGQSYLDDYRLQIQKTRTIQGTRGNIYDRNGKLLAYNELAYSVTIEDNGEYDTIAEKNKELNKEISQIIEIVESNGDSVISDFSIVLDANNEYQFSMTNETQRLRFVADVFGEQKIDGLDEEQQNMSAADIIDYLCTDETYGYGIDQDELEKSEVLKLVNIRYAISLNSFQKYIPTTVAEDVSEETVAGIMEHMDELQGVDIAEESLRKYTDSKYFANIIGYTGQISQEEYNALSDEEKEQYDLTDTVGKSGLEQVLDSTLQGEKGEVKLYVNSVGRVTETVGETEPKAGDNVYLTIDADLQKAAYDILEQEIAGILLAKMQNILDYDRSGTEDAADVIVASGDAYNAFISNDIVDMSHFSAEDAGSAEKSVYSKFSSYKEQVIGQLTSILQDGNSTVYSNLSKEWKAYLTYLVSDVLTDSAGIIDSDAIDTDDETYSEWISGGDINIYTYLNYAISQNWVDSSKLQDYLESGEKYSDSSEIYNAIVTYLTDRVQTDTSFDKLIYQYMIKAGTVTGSELCRILYEQGVLEWDETQYNNLASGATGAYDFLRSKIQSLEITPGQLGLEPCSGSVVITDPDNGDVLACVSYPGYDNNRLANTMDSAYFNELNTNSSLPLYNRATQETTAPGSTYKPLSAVAGLTEGAVTLDTAVYCDGVYDNISPSVRCWIYPSSHGTMDVVSGITNSCNEYFNNLGYQLGIQEDGTYSSDVGLEKLKKYAEMFGLGETSGLEIPETDPQISTEDSVRSAMGQGNNNFTTSQLARYITAVANQGTLYELTLLDRVEKVDGTVEKEYEAKSQKIEGISSTTWNAVNAGMQGVVQNSSVFPEINASGISVSGKTGTAQQSNEHADHGLFVAFAPSESPEIAMALRIANGYSSTYASEVGSAILQYYYQITDSSELITGQAAEIAATTHGD</sequence>
<reference evidence="14" key="1">
    <citation type="journal article" date="2023" name="Int. J. Syst. Evol. Microbiol.">
        <title>Claveliimonas bilis gen. nov., sp. nov., deoxycholic acid-producing bacteria isolated from human faeces, and reclassification of Sellimonas monacensis Zenner et al. 2021 as Claveliimonas monacensis comb. nov.</title>
        <authorList>
            <person name="Hisatomi A."/>
            <person name="Kastawa N.W.E.P.G."/>
            <person name="Song I."/>
            <person name="Ohkuma M."/>
            <person name="Fukiya S."/>
            <person name="Sakamoto M."/>
        </authorList>
    </citation>
    <scope>NUCLEOTIDE SEQUENCE [LARGE SCALE GENOMIC DNA]</scope>
    <source>
        <strain evidence="14">12BBH14</strain>
    </source>
</reference>
<gene>
    <name evidence="13" type="ORF">Lac1_17280</name>
</gene>
<dbReference type="InterPro" id="IPR036138">
    <property type="entry name" value="PBP_dimer_sf"/>
</dbReference>
<evidence type="ECO:0000259" key="11">
    <source>
        <dbReference type="Pfam" id="PF00905"/>
    </source>
</evidence>
<keyword evidence="9" id="KW-0472">Membrane</keyword>
<accession>A0ABM8IBC3</accession>
<evidence type="ECO:0000256" key="2">
    <source>
        <dbReference type="ARBA" id="ARBA00004236"/>
    </source>
</evidence>
<dbReference type="InterPro" id="IPR050515">
    <property type="entry name" value="Beta-lactam/transpept"/>
</dbReference>
<evidence type="ECO:0000256" key="8">
    <source>
        <dbReference type="ARBA" id="ARBA00022989"/>
    </source>
</evidence>
<dbReference type="Proteomes" id="UP001305815">
    <property type="component" value="Chromosome"/>
</dbReference>
<evidence type="ECO:0000313" key="14">
    <source>
        <dbReference type="Proteomes" id="UP001305815"/>
    </source>
</evidence>
<evidence type="ECO:0000256" key="7">
    <source>
        <dbReference type="ARBA" id="ARBA00022984"/>
    </source>
</evidence>
<keyword evidence="8" id="KW-1133">Transmembrane helix</keyword>
<dbReference type="InterPro" id="IPR012338">
    <property type="entry name" value="Beta-lactam/transpept-like"/>
</dbReference>
<dbReference type="Gene3D" id="1.10.10.1230">
    <property type="entry name" value="Penicillin-binding protein, N-terminal non-catalytic domain, head sub-domain"/>
    <property type="match status" value="1"/>
</dbReference>
<evidence type="ECO:0000259" key="12">
    <source>
        <dbReference type="Pfam" id="PF03717"/>
    </source>
</evidence>
<dbReference type="Gene3D" id="3.40.710.10">
    <property type="entry name" value="DD-peptidase/beta-lactamase superfamily"/>
    <property type="match status" value="1"/>
</dbReference>
<evidence type="ECO:0008006" key="15">
    <source>
        <dbReference type="Google" id="ProtNLM"/>
    </source>
</evidence>
<dbReference type="Pfam" id="PF00905">
    <property type="entry name" value="Transpeptidase"/>
    <property type="match status" value="1"/>
</dbReference>
<keyword evidence="7" id="KW-0573">Peptidoglycan synthesis</keyword>
<evidence type="ECO:0000256" key="1">
    <source>
        <dbReference type="ARBA" id="ARBA00004167"/>
    </source>
</evidence>
<evidence type="ECO:0000256" key="4">
    <source>
        <dbReference type="ARBA" id="ARBA00022475"/>
    </source>
</evidence>
<organism evidence="13 14">
    <name type="scientific">Claveliimonas bilis</name>
    <dbReference type="NCBI Taxonomy" id="3028070"/>
    <lineage>
        <taxon>Bacteria</taxon>
        <taxon>Bacillati</taxon>
        <taxon>Bacillota</taxon>
        <taxon>Clostridia</taxon>
        <taxon>Lachnospirales</taxon>
        <taxon>Lachnospiraceae</taxon>
        <taxon>Claveliimonas</taxon>
    </lineage>
</organism>
<comment type="subcellular location">
    <subcellularLocation>
        <location evidence="2">Cell membrane</location>
    </subcellularLocation>
    <subcellularLocation>
        <location evidence="1">Membrane</location>
        <topology evidence="1">Single-pass membrane protein</topology>
    </subcellularLocation>
</comment>
<feature type="domain" description="Penicillin-binding protein transpeptidase" evidence="11">
    <location>
        <begin position="615"/>
        <end position="932"/>
    </location>
</feature>
<dbReference type="SUPFAM" id="SSF56519">
    <property type="entry name" value="Penicillin binding protein dimerisation domain"/>
    <property type="match status" value="1"/>
</dbReference>
<evidence type="ECO:0000256" key="10">
    <source>
        <dbReference type="ARBA" id="ARBA00023316"/>
    </source>
</evidence>
<protein>
    <recommendedName>
        <fullName evidence="15">Penicillin-binding protein</fullName>
    </recommendedName>
</protein>
<keyword evidence="14" id="KW-1185">Reference proteome</keyword>
<keyword evidence="6" id="KW-0133">Cell shape</keyword>
<feature type="domain" description="Penicillin-binding protein dimerisation" evidence="12">
    <location>
        <begin position="63"/>
        <end position="325"/>
    </location>
</feature>
<comment type="similarity">
    <text evidence="3">Belongs to the transpeptidase family.</text>
</comment>
<dbReference type="SUPFAM" id="SSF56601">
    <property type="entry name" value="beta-lactamase/transpeptidase-like"/>
    <property type="match status" value="1"/>
</dbReference>
<dbReference type="Gene3D" id="3.90.1310.10">
    <property type="entry name" value="Penicillin-binding protein 2a (Domain 2)"/>
    <property type="match status" value="1"/>
</dbReference>
<dbReference type="InterPro" id="IPR005311">
    <property type="entry name" value="PBP_dimer"/>
</dbReference>